<dbReference type="Pfam" id="PF00702">
    <property type="entry name" value="Hydrolase"/>
    <property type="match status" value="1"/>
</dbReference>
<dbReference type="NCBIfam" id="TIGR01549">
    <property type="entry name" value="HAD-SF-IA-v1"/>
    <property type="match status" value="1"/>
</dbReference>
<dbReference type="GeneID" id="115632584"/>
<sequence length="258" mass="30041">MRSLKRFRLITFDVTNTLLQFRTTKGKQYGDIGALFGVRCDDSKLVKNFKANWYKMNQAYPNFGREIKPQMEWQQWWRILIADTFEDSGAAIPAEKLNDFSNHLIELYQTTMCWEPCNGSVDLLKQIRKTEPQIKLGVIANFDPRLNVLLKNTKMDQYLDFAINSYEVKAEKPSKVIFERALIESKLPNIKPQECLHIGDGPTTDYLAAKQAGWNALLVHEKSVRYLAEKYGDDIQRNHVFPSFYDFQKKLNSDSVVW</sequence>
<dbReference type="CDD" id="cd16415">
    <property type="entry name" value="HAD_dREG-2_like"/>
    <property type="match status" value="1"/>
</dbReference>
<dbReference type="AlphaFoldDB" id="A0A6J2UBB9"/>
<dbReference type="Gene3D" id="3.40.50.1000">
    <property type="entry name" value="HAD superfamily/HAD-like"/>
    <property type="match status" value="1"/>
</dbReference>
<dbReference type="SUPFAM" id="SSF56784">
    <property type="entry name" value="HAD-like"/>
    <property type="match status" value="1"/>
</dbReference>
<reference evidence="2" key="1">
    <citation type="submission" date="2025-08" db="UniProtKB">
        <authorList>
            <consortium name="RefSeq"/>
        </authorList>
    </citation>
    <scope>IDENTIFICATION</scope>
    <source>
        <strain evidence="2">11010-0011.00</strain>
        <tissue evidence="2">Whole body</tissue>
    </source>
</reference>
<dbReference type="Proteomes" id="UP000504634">
    <property type="component" value="Unplaced"/>
</dbReference>
<dbReference type="InterPro" id="IPR011949">
    <property type="entry name" value="HAD-SF_hydro_IA_REG-2-like"/>
</dbReference>
<evidence type="ECO:0000313" key="1">
    <source>
        <dbReference type="Proteomes" id="UP000504634"/>
    </source>
</evidence>
<dbReference type="InterPro" id="IPR006439">
    <property type="entry name" value="HAD-SF_hydro_IA"/>
</dbReference>
<dbReference type="PANTHER" id="PTHR46191:SF2">
    <property type="entry name" value="HALOACID DEHALOGENASE-LIKE HYDROLASE DOMAIN-CONTAINING PROTEIN 3"/>
    <property type="match status" value="1"/>
</dbReference>
<dbReference type="PANTHER" id="PTHR46191">
    <property type="match status" value="1"/>
</dbReference>
<dbReference type="RefSeq" id="XP_030385664.1">
    <property type="nucleotide sequence ID" value="XM_030529804.1"/>
</dbReference>
<dbReference type="InterPro" id="IPR036412">
    <property type="entry name" value="HAD-like_sf"/>
</dbReference>
<evidence type="ECO:0000313" key="2">
    <source>
        <dbReference type="RefSeq" id="XP_030385664.1"/>
    </source>
</evidence>
<dbReference type="GO" id="GO:0005634">
    <property type="term" value="C:nucleus"/>
    <property type="evidence" value="ECO:0007669"/>
    <property type="project" value="TreeGrafter"/>
</dbReference>
<dbReference type="CTD" id="38075"/>
<protein>
    <submittedName>
        <fullName evidence="2">Rhythmically expressed gene 2 protein</fullName>
    </submittedName>
</protein>
<organism evidence="1 2">
    <name type="scientific">Drosophila lebanonensis</name>
    <name type="common">Fruit fly</name>
    <name type="synonym">Scaptodrosophila lebanonensis</name>
    <dbReference type="NCBI Taxonomy" id="7225"/>
    <lineage>
        <taxon>Eukaryota</taxon>
        <taxon>Metazoa</taxon>
        <taxon>Ecdysozoa</taxon>
        <taxon>Arthropoda</taxon>
        <taxon>Hexapoda</taxon>
        <taxon>Insecta</taxon>
        <taxon>Pterygota</taxon>
        <taxon>Neoptera</taxon>
        <taxon>Endopterygota</taxon>
        <taxon>Diptera</taxon>
        <taxon>Brachycera</taxon>
        <taxon>Muscomorpha</taxon>
        <taxon>Ephydroidea</taxon>
        <taxon>Drosophilidae</taxon>
        <taxon>Scaptodrosophila</taxon>
    </lineage>
</organism>
<dbReference type="InterPro" id="IPR023214">
    <property type="entry name" value="HAD_sf"/>
</dbReference>
<dbReference type="OrthoDB" id="444127at2759"/>
<dbReference type="NCBIfam" id="TIGR02252">
    <property type="entry name" value="DREG-2"/>
    <property type="match status" value="1"/>
</dbReference>
<keyword evidence="1" id="KW-1185">Reference proteome</keyword>
<proteinExistence type="predicted"/>
<dbReference type="SFLD" id="SFLDG01129">
    <property type="entry name" value="C1.5:_HAD__Beta-PGM__Phosphata"/>
    <property type="match status" value="1"/>
</dbReference>
<dbReference type="SFLD" id="SFLDS00003">
    <property type="entry name" value="Haloacid_Dehalogenase"/>
    <property type="match status" value="1"/>
</dbReference>
<accession>A0A6J2UBB9</accession>
<gene>
    <name evidence="2" type="primary">LOC115632584</name>
</gene>
<dbReference type="Gene3D" id="1.10.150.720">
    <property type="entry name" value="Haloacid dehalogenase-like hydrolase"/>
    <property type="match status" value="1"/>
</dbReference>
<dbReference type="InterPro" id="IPR051828">
    <property type="entry name" value="HAD-like_hydrolase_domain"/>
</dbReference>
<dbReference type="InterPro" id="IPR044924">
    <property type="entry name" value="HAD-SF_hydro_IA_REG-2-like_cap"/>
</dbReference>
<name>A0A6J2UBB9_DROLE</name>